<proteinExistence type="predicted"/>
<dbReference type="GO" id="GO:0003676">
    <property type="term" value="F:nucleic acid binding"/>
    <property type="evidence" value="ECO:0007669"/>
    <property type="project" value="InterPro"/>
</dbReference>
<accession>A0A5J4VNT0</accession>
<feature type="non-terminal residue" evidence="1">
    <location>
        <position position="1"/>
    </location>
</feature>
<evidence type="ECO:0000313" key="2">
    <source>
        <dbReference type="Proteomes" id="UP000324800"/>
    </source>
</evidence>
<name>A0A5J4VNT0_9EUKA</name>
<dbReference type="InterPro" id="IPR036397">
    <property type="entry name" value="RNaseH_sf"/>
</dbReference>
<dbReference type="EMBL" id="SNRW01005832">
    <property type="protein sequence ID" value="KAA6384278.1"/>
    <property type="molecule type" value="Genomic_DNA"/>
</dbReference>
<dbReference type="AlphaFoldDB" id="A0A5J4VNT0"/>
<dbReference type="OrthoDB" id="6343797at2759"/>
<protein>
    <recommendedName>
        <fullName evidence="3">Integrase catalytic domain-containing protein</fullName>
    </recommendedName>
</protein>
<evidence type="ECO:0008006" key="3">
    <source>
        <dbReference type="Google" id="ProtNLM"/>
    </source>
</evidence>
<dbReference type="Gene3D" id="3.30.420.10">
    <property type="entry name" value="Ribonuclease H-like superfamily/Ribonuclease H"/>
    <property type="match status" value="1"/>
</dbReference>
<organism evidence="1 2">
    <name type="scientific">Streblomastix strix</name>
    <dbReference type="NCBI Taxonomy" id="222440"/>
    <lineage>
        <taxon>Eukaryota</taxon>
        <taxon>Metamonada</taxon>
        <taxon>Preaxostyla</taxon>
        <taxon>Oxymonadida</taxon>
        <taxon>Streblomastigidae</taxon>
        <taxon>Streblomastix</taxon>
    </lineage>
</organism>
<dbReference type="Proteomes" id="UP000324800">
    <property type="component" value="Unassembled WGS sequence"/>
</dbReference>
<evidence type="ECO:0000313" key="1">
    <source>
        <dbReference type="EMBL" id="KAA6384278.1"/>
    </source>
</evidence>
<reference evidence="1 2" key="1">
    <citation type="submission" date="2019-03" db="EMBL/GenBank/DDBJ databases">
        <title>Single cell metagenomics reveals metabolic interactions within the superorganism composed of flagellate Streblomastix strix and complex community of Bacteroidetes bacteria on its surface.</title>
        <authorList>
            <person name="Treitli S.C."/>
            <person name="Kolisko M."/>
            <person name="Husnik F."/>
            <person name="Keeling P."/>
            <person name="Hampl V."/>
        </authorList>
    </citation>
    <scope>NUCLEOTIDE SEQUENCE [LARGE SCALE GENOMIC DNA]</scope>
    <source>
        <strain evidence="1">ST1C</strain>
    </source>
</reference>
<comment type="caution">
    <text evidence="1">The sequence shown here is derived from an EMBL/GenBank/DDBJ whole genome shotgun (WGS) entry which is preliminary data.</text>
</comment>
<sequence>GDGERSFKGKDVQQFLEEQGIQCFFTGSPFIQHNRIVDSVVKTIRNGFGTSSNDFADPEKLQQLVYIYNKTPNLAYDNKFSLEEVQYNSDIVGAFIRMKTAFSYMKRRRQFNELAEFIGYKNGNVICKLFRQFISQHQKLSIVEIPIYYCKKVGENIDSLPQVYLQEFDINI</sequence>
<gene>
    <name evidence="1" type="ORF">EZS28_020193</name>
</gene>